<dbReference type="InterPro" id="IPR043729">
    <property type="entry name" value="DUF5672"/>
</dbReference>
<sequence>MGKLALHNVTLCAASDIALEATLRALERCLDQTDFASALLLSSQPLKRQSRHEIKHVPIHCLDSAQSYSEFILTNLFNHVETDFALVVQWDSSIVDASSWTDEFLDFDYIGAPWVNHPPGRDVGNGGFSLRSRKLLEIGTQPWFRRSHPEDLCIAQVNRQGLETAGIRIADRAIARRFAREREPDDAAHFGVHGIFALAEQMDFPAFEELLAAVEYGVIGKRELMDVIQVCHQRHKGYSSAANRCRIEFLRRFPFDRRAPSFAAELVKSRFRTD</sequence>
<feature type="domain" description="DUF5672" evidence="1">
    <location>
        <begin position="53"/>
        <end position="190"/>
    </location>
</feature>
<proteinExistence type="predicted"/>
<comment type="caution">
    <text evidence="2">The sequence shown here is derived from an EMBL/GenBank/DDBJ whole genome shotgun (WGS) entry which is preliminary data.</text>
</comment>
<name>A0A9X1DCP2_9SPHN</name>
<evidence type="ECO:0000313" key="3">
    <source>
        <dbReference type="Proteomes" id="UP001138757"/>
    </source>
</evidence>
<dbReference type="RefSeq" id="WP_214623580.1">
    <property type="nucleotide sequence ID" value="NZ_JAHGAW010000007.1"/>
</dbReference>
<evidence type="ECO:0000259" key="1">
    <source>
        <dbReference type="Pfam" id="PF18922"/>
    </source>
</evidence>
<accession>A0A9X1DCP2</accession>
<dbReference type="Proteomes" id="UP001138757">
    <property type="component" value="Unassembled WGS sequence"/>
</dbReference>
<dbReference type="AlphaFoldDB" id="A0A9X1DCP2"/>
<dbReference type="Pfam" id="PF18922">
    <property type="entry name" value="DUF5672"/>
    <property type="match status" value="1"/>
</dbReference>
<reference evidence="2" key="1">
    <citation type="submission" date="2021-05" db="EMBL/GenBank/DDBJ databases">
        <title>Genome of Sphingobium sp. strain.</title>
        <authorList>
            <person name="Fan R."/>
        </authorList>
    </citation>
    <scope>NUCLEOTIDE SEQUENCE</scope>
    <source>
        <strain evidence="2">H33</strain>
    </source>
</reference>
<evidence type="ECO:0000313" key="2">
    <source>
        <dbReference type="EMBL" id="MBT2187522.1"/>
    </source>
</evidence>
<protein>
    <recommendedName>
        <fullName evidence="1">DUF5672 domain-containing protein</fullName>
    </recommendedName>
</protein>
<organism evidence="2 3">
    <name type="scientific">Sphingobium nicotianae</name>
    <dbReference type="NCBI Taxonomy" id="2782607"/>
    <lineage>
        <taxon>Bacteria</taxon>
        <taxon>Pseudomonadati</taxon>
        <taxon>Pseudomonadota</taxon>
        <taxon>Alphaproteobacteria</taxon>
        <taxon>Sphingomonadales</taxon>
        <taxon>Sphingomonadaceae</taxon>
        <taxon>Sphingobium</taxon>
    </lineage>
</organism>
<dbReference type="EMBL" id="JAHGAW010000007">
    <property type="protein sequence ID" value="MBT2187522.1"/>
    <property type="molecule type" value="Genomic_DNA"/>
</dbReference>
<keyword evidence="3" id="KW-1185">Reference proteome</keyword>
<gene>
    <name evidence="2" type="ORF">KK488_11275</name>
</gene>